<evidence type="ECO:0000313" key="2">
    <source>
        <dbReference type="Proteomes" id="UP001302265"/>
    </source>
</evidence>
<reference evidence="1 2" key="1">
    <citation type="journal article" date="2023" name="Nat. Microbiol.">
        <title>A compendium of viruses from methanogenic archaea reveals their diversity and adaptations to the gut environment.</title>
        <authorList>
            <person name="Medvedeva S."/>
            <person name="Borrel G."/>
            <person name="Krupovic M."/>
            <person name="Gribaldo S."/>
        </authorList>
    </citation>
    <scope>NUCLEOTIDE SEQUENCE [LARGE SCALE GENOMIC DNA]</scope>
</reference>
<organism evidence="1 2">
    <name type="scientific">Caudoviricetes sp. vir215</name>
    <dbReference type="NCBI Taxonomy" id="3068354"/>
    <lineage>
        <taxon>Viruses</taxon>
        <taxon>Duplodnaviria</taxon>
        <taxon>Heunggongvirae</taxon>
        <taxon>Uroviricota</taxon>
        <taxon>Caudoviricetes</taxon>
    </lineage>
</organism>
<evidence type="ECO:0000313" key="1">
    <source>
        <dbReference type="EMBL" id="DBA35360.1"/>
    </source>
</evidence>
<dbReference type="Proteomes" id="UP001302265">
    <property type="component" value="Segment"/>
</dbReference>
<name>A0AA86XJZ3_9CAUD</name>
<gene>
    <name evidence="1" type="ORF">vir215_00058</name>
</gene>
<proteinExistence type="predicted"/>
<dbReference type="GeneID" id="98835784"/>
<keyword evidence="2" id="KW-1185">Reference proteome</keyword>
<protein>
    <submittedName>
        <fullName evidence="1">Uncharacterized protein</fullName>
    </submittedName>
</protein>
<accession>A0AA86XJZ3</accession>
<dbReference type="EMBL" id="BK063676">
    <property type="protein sequence ID" value="DBA35360.1"/>
    <property type="molecule type" value="Genomic_DNA"/>
</dbReference>
<dbReference type="RefSeq" id="YP_011108913.1">
    <property type="nucleotide sequence ID" value="NC_092586.1"/>
</dbReference>
<sequence>MTLPHLMCKIWDGDPNEYFTWLDMNRVEYNANALATEAGVPNVEFIEVQRKHQFRYDEAQKLENLLAAVASKIGVAIRIEEAWGYNRTVSFADFERWESNFWMLYTTMGGIGERIPAGKILITYSATLFADAWKGTGPYYHDLVTPGIMTDTDVLAYVAHIATLEQRVAEYDATLKPQIVSDRHIRIWALSVKPDEDLPIRLSIGGFHLHQVINLPASGWQGSGPWTQTATLTTVPVNAVIGAHEGMSDAQVLEMANAIISVSAINGKTITVRAIESKPTIDLDPAVMWETSEAE</sequence>